<evidence type="ECO:0000313" key="1">
    <source>
        <dbReference type="EMBL" id="VFK33245.1"/>
    </source>
</evidence>
<protein>
    <submittedName>
        <fullName evidence="2">Uncharacterized protein</fullName>
    </submittedName>
</protein>
<proteinExistence type="predicted"/>
<name>A0A451BCV4_9GAMM</name>
<accession>A0A451BCV4</accession>
<organism evidence="2">
    <name type="scientific">Candidatus Kentrum sp. MB</name>
    <dbReference type="NCBI Taxonomy" id="2138164"/>
    <lineage>
        <taxon>Bacteria</taxon>
        <taxon>Pseudomonadati</taxon>
        <taxon>Pseudomonadota</taxon>
        <taxon>Gammaproteobacteria</taxon>
        <taxon>Candidatus Kentrum</taxon>
    </lineage>
</organism>
<dbReference type="EMBL" id="CAADGH010000042">
    <property type="protein sequence ID" value="VFK76112.1"/>
    <property type="molecule type" value="Genomic_DNA"/>
</dbReference>
<reference evidence="2" key="1">
    <citation type="submission" date="2019-02" db="EMBL/GenBank/DDBJ databases">
        <authorList>
            <person name="Gruber-Vodicka R. H."/>
            <person name="Seah K. B. B."/>
        </authorList>
    </citation>
    <scope>NUCLEOTIDE SEQUENCE</scope>
    <source>
        <strain evidence="2">BECK_BZ198</strain>
        <strain evidence="1">BECK_BZ199</strain>
    </source>
</reference>
<sequence>MIKDPIIDEIHFYRKEYAARYGNDLMRMVGALKEKECASMRVRLNPGPKLLYKKAEKQLPKDFVG</sequence>
<dbReference type="AlphaFoldDB" id="A0A451BCV4"/>
<dbReference type="EMBL" id="CAADFQ010000042">
    <property type="protein sequence ID" value="VFK33245.1"/>
    <property type="molecule type" value="Genomic_DNA"/>
</dbReference>
<gene>
    <name evidence="2" type="ORF">BECKMB1821H_GA0114242_104218</name>
    <name evidence="1" type="ORF">BECKMB1821I_GA0114274_104218</name>
</gene>
<evidence type="ECO:0000313" key="2">
    <source>
        <dbReference type="EMBL" id="VFK76112.1"/>
    </source>
</evidence>